<evidence type="ECO:0000313" key="2">
    <source>
        <dbReference type="Proteomes" id="UP000273054"/>
    </source>
</evidence>
<dbReference type="SUPFAM" id="SSF140860">
    <property type="entry name" value="Pseudo ankyrin repeat-like"/>
    <property type="match status" value="1"/>
</dbReference>
<evidence type="ECO:0000313" key="1">
    <source>
        <dbReference type="EMBL" id="SPN79731.1"/>
    </source>
</evidence>
<gene>
    <name evidence="1" type="ORF">BRZCDTV_488</name>
</gene>
<dbReference type="Gene3D" id="1.25.40.20">
    <property type="entry name" value="Ankyrin repeat-containing domain"/>
    <property type="match status" value="1"/>
</dbReference>
<dbReference type="InterPro" id="IPR036770">
    <property type="entry name" value="Ankyrin_rpt-contain_sf"/>
</dbReference>
<reference evidence="1" key="1">
    <citation type="submission" date="2018-03" db="EMBL/GenBank/DDBJ databases">
        <authorList>
            <consortium name="Urmite Genomes"/>
        </authorList>
    </citation>
    <scope>NUCLEOTIDE SEQUENCE [LARGE SCALE GENOMIC DNA]</scope>
    <source>
        <strain evidence="1">IHUMI-27.7</strain>
    </source>
</reference>
<accession>A0A2R8FFV0</accession>
<proteinExistence type="predicted"/>
<dbReference type="EMBL" id="LT994651">
    <property type="protein sequence ID" value="SPN79731.1"/>
    <property type="molecule type" value="Genomic_DNA"/>
</dbReference>
<protein>
    <submittedName>
        <fullName evidence="1">Ankyrin repeat-containing protein</fullName>
    </submittedName>
</protein>
<organism evidence="1">
    <name type="scientific">Brazilian cedratvirus IHUMI</name>
    <dbReference type="NCBI Taxonomy" id="2126980"/>
    <lineage>
        <taxon>Viruses</taxon>
        <taxon>Pithoviruses</taxon>
        <taxon>Orthocedratvirinae</taxon>
        <taxon>Alphacedratvirus</taxon>
        <taxon>Alphacedratvirus brasiliense</taxon>
    </lineage>
</organism>
<sequence length="134" mass="15682">MVEKARMVSLREICRNAARKGYYEVFRWAVQSGCEQGKYIANFAAEGGNLDIIKMLVDQGEEWNDKICSTLVSSGHLEVLKWAKESGWYQPTNDKRIFALATREGNLDMMRWMRENSFPWDITTYYEPTRLDRV</sequence>
<keyword evidence="2" id="KW-1185">Reference proteome</keyword>
<name>A0A2R8FFV0_9VIRU</name>
<dbReference type="Proteomes" id="UP000273054">
    <property type="component" value="Segment"/>
</dbReference>